<evidence type="ECO:0000313" key="8">
    <source>
        <dbReference type="Proteomes" id="UP000192257"/>
    </source>
</evidence>
<dbReference type="VEuPathDB" id="TriTrypDB:TM35_000051710"/>
<dbReference type="PANTHER" id="PTHR10507:SF0">
    <property type="entry name" value="CELL DIVISION CONTROL PROTEIN 45 HOMOLOG"/>
    <property type="match status" value="1"/>
</dbReference>
<comment type="caution">
    <text evidence="7">The sequence shown here is derived from an EMBL/GenBank/DDBJ whole genome shotgun (WGS) entry which is preliminary data.</text>
</comment>
<feature type="compositionally biased region" description="Acidic residues" evidence="6">
    <location>
        <begin position="180"/>
        <end position="190"/>
    </location>
</feature>
<evidence type="ECO:0000256" key="4">
    <source>
        <dbReference type="ARBA" id="ARBA00023242"/>
    </source>
</evidence>
<evidence type="ECO:0000256" key="2">
    <source>
        <dbReference type="ARBA" id="ARBA00010727"/>
    </source>
</evidence>
<gene>
    <name evidence="7" type="ORF">TM35_000051710</name>
</gene>
<reference evidence="7 8" key="1">
    <citation type="submission" date="2017-03" db="EMBL/GenBank/DDBJ databases">
        <title>An alternative strategy for trypanosome survival in the mammalian bloodstream revealed through genome and transcriptome analysis of the ubiquitous bovine parasite Trypanosoma (Megatrypanum) theileri.</title>
        <authorList>
            <person name="Kelly S."/>
            <person name="Ivens A."/>
            <person name="Mott A."/>
            <person name="O'Neill E."/>
            <person name="Emms D."/>
            <person name="Macleod O."/>
            <person name="Voorheis P."/>
            <person name="Matthews J."/>
            <person name="Matthews K."/>
            <person name="Carrington M."/>
        </authorList>
    </citation>
    <scope>NUCLEOTIDE SEQUENCE [LARGE SCALE GENOMIC DNA]</scope>
    <source>
        <strain evidence="7">Edinburgh</strain>
    </source>
</reference>
<name>A0A1X0P3Y0_9TRYP</name>
<feature type="compositionally biased region" description="Basic residues" evidence="6">
    <location>
        <begin position="155"/>
        <end position="172"/>
    </location>
</feature>
<evidence type="ECO:0000313" key="7">
    <source>
        <dbReference type="EMBL" id="ORC91575.1"/>
    </source>
</evidence>
<sequence length="703" mass="80449">MSDSPTPWEHINRFYQTTRKPIQLFVAYHADAAAASLTLTSLLKACFIPFNLHPIFEYAEAREVIQRTSQAQDTERLSDDEPPVDELFVLIGLGAPVALRSFFDLQRHIVVVLDSYRPFLLDNLRADDNTRLIVWGRERIHEEVDNFFRDQQRRERRRRRRRQTRRERRRLRAYGNSDADKDEDDDDDGSEYSSDGSDTSDDDDDMEEDENEMTPSQSQERLDWMNEGVPEFLEQMYYAAECGGKSCALEVYDLAILLNRVKEPVLWHAAVGVCDLFTRRLIDYGTYLVEMRRLHNEVTLRKGIRRGPLDDVTDENINRFHKVAASTNTMQLVNFDEDQLFLLRHFSLWGAMWYHPVVASLLSLHHVEDGVGTLRQLLARCGVSAKLAQQPWREVPDDVKIESQRLVHQELKQLLRTRGSFIRSPTQIRCVARTAGYSVEVSTFDVCTLFTAFLAAVPPSNIFIEEEEGERERGNRSEISSVQDKLREFRREQFWRAHDIIDADPNCRAFTAAVQEAQSLQESVAAATSALMQPGMIQSTKGIHYAKPSDPTNASTALETFGSPFRLAVLTERLLYTLTVERGLGKYTREVRPVLLSCPLPRTITAAAQRQQEQQQQQQERQQLLAQTEESFVVVFGHEGPTTAGLSPLVPVAHWNDCVTNTEDFLVPPLRDYVRRDVVIVEGRESTAHLAEMLHLRSLAGGL</sequence>
<keyword evidence="8" id="KW-1185">Reference proteome</keyword>
<dbReference type="PANTHER" id="PTHR10507">
    <property type="entry name" value="CDC45-RELATED PROTEIN"/>
    <property type="match status" value="1"/>
</dbReference>
<evidence type="ECO:0000256" key="6">
    <source>
        <dbReference type="SAM" id="MobiDB-lite"/>
    </source>
</evidence>
<keyword evidence="4" id="KW-0539">Nucleus</keyword>
<accession>A0A1X0P3Y0</accession>
<dbReference type="GO" id="GO:0003697">
    <property type="term" value="F:single-stranded DNA binding"/>
    <property type="evidence" value="ECO:0007669"/>
    <property type="project" value="TreeGrafter"/>
</dbReference>
<keyword evidence="7" id="KW-0132">Cell division</keyword>
<dbReference type="GeneID" id="39982606"/>
<dbReference type="GO" id="GO:0003688">
    <property type="term" value="F:DNA replication origin binding"/>
    <property type="evidence" value="ECO:0007669"/>
    <property type="project" value="TreeGrafter"/>
</dbReference>
<protein>
    <submittedName>
        <fullName evidence="7">Cell division cycle protein 45 (CDC45)</fullName>
    </submittedName>
</protein>
<evidence type="ECO:0000256" key="1">
    <source>
        <dbReference type="ARBA" id="ARBA00004123"/>
    </source>
</evidence>
<keyword evidence="5" id="KW-0131">Cell cycle</keyword>
<feature type="compositionally biased region" description="Acidic residues" evidence="6">
    <location>
        <begin position="198"/>
        <end position="212"/>
    </location>
</feature>
<dbReference type="Pfam" id="PF02724">
    <property type="entry name" value="CDC45"/>
    <property type="match status" value="1"/>
</dbReference>
<dbReference type="EMBL" id="NBCO01000005">
    <property type="protein sequence ID" value="ORC91575.1"/>
    <property type="molecule type" value="Genomic_DNA"/>
</dbReference>
<comment type="subcellular location">
    <subcellularLocation>
        <location evidence="1">Nucleus</location>
    </subcellularLocation>
</comment>
<dbReference type="STRING" id="67003.A0A1X0P3Y0"/>
<proteinExistence type="inferred from homology"/>
<evidence type="ECO:0000256" key="3">
    <source>
        <dbReference type="ARBA" id="ARBA00022705"/>
    </source>
</evidence>
<dbReference type="GO" id="GO:0003682">
    <property type="term" value="F:chromatin binding"/>
    <property type="evidence" value="ECO:0007669"/>
    <property type="project" value="TreeGrafter"/>
</dbReference>
<organism evidence="7 8">
    <name type="scientific">Trypanosoma theileri</name>
    <dbReference type="NCBI Taxonomy" id="67003"/>
    <lineage>
        <taxon>Eukaryota</taxon>
        <taxon>Discoba</taxon>
        <taxon>Euglenozoa</taxon>
        <taxon>Kinetoplastea</taxon>
        <taxon>Metakinetoplastina</taxon>
        <taxon>Trypanosomatida</taxon>
        <taxon>Trypanosomatidae</taxon>
        <taxon>Trypanosoma</taxon>
    </lineage>
</organism>
<dbReference type="OrthoDB" id="10258882at2759"/>
<dbReference type="GO" id="GO:0000727">
    <property type="term" value="P:double-strand break repair via break-induced replication"/>
    <property type="evidence" value="ECO:0007669"/>
    <property type="project" value="TreeGrafter"/>
</dbReference>
<feature type="region of interest" description="Disordered" evidence="6">
    <location>
        <begin position="155"/>
        <end position="221"/>
    </location>
</feature>
<keyword evidence="3" id="KW-0235">DNA replication</keyword>
<dbReference type="AlphaFoldDB" id="A0A1X0P3Y0"/>
<comment type="similarity">
    <text evidence="2">Belongs to the CDC45 family.</text>
</comment>
<dbReference type="InterPro" id="IPR003874">
    <property type="entry name" value="CDC45"/>
</dbReference>
<dbReference type="GO" id="GO:0006270">
    <property type="term" value="P:DNA replication initiation"/>
    <property type="evidence" value="ECO:0007669"/>
    <property type="project" value="InterPro"/>
</dbReference>
<evidence type="ECO:0000256" key="5">
    <source>
        <dbReference type="ARBA" id="ARBA00023306"/>
    </source>
</evidence>
<dbReference type="RefSeq" id="XP_028885641.1">
    <property type="nucleotide sequence ID" value="XM_029022826.1"/>
</dbReference>
<dbReference type="GO" id="GO:1902977">
    <property type="term" value="P:mitotic DNA replication preinitiation complex assembly"/>
    <property type="evidence" value="ECO:0007669"/>
    <property type="project" value="TreeGrafter"/>
</dbReference>
<dbReference type="GO" id="GO:0051301">
    <property type="term" value="P:cell division"/>
    <property type="evidence" value="ECO:0007669"/>
    <property type="project" value="UniProtKB-KW"/>
</dbReference>
<dbReference type="Proteomes" id="UP000192257">
    <property type="component" value="Unassembled WGS sequence"/>
</dbReference>
<dbReference type="GO" id="GO:0031261">
    <property type="term" value="C:DNA replication preinitiation complex"/>
    <property type="evidence" value="ECO:0007669"/>
    <property type="project" value="TreeGrafter"/>
</dbReference>